<feature type="compositionally biased region" description="Low complexity" evidence="1">
    <location>
        <begin position="55"/>
        <end position="72"/>
    </location>
</feature>
<dbReference type="AlphaFoldDB" id="A0A2K2D249"/>
<evidence type="ECO:0000313" key="5">
    <source>
        <dbReference type="Proteomes" id="UP000008810"/>
    </source>
</evidence>
<dbReference type="EMBL" id="CM000882">
    <property type="protein sequence ID" value="PNT68364.1"/>
    <property type="molecule type" value="Genomic_DNA"/>
</dbReference>
<dbReference type="Proteomes" id="UP000008810">
    <property type="component" value="Chromosome 3"/>
</dbReference>
<keyword evidence="2" id="KW-0472">Membrane</keyword>
<reference evidence="4" key="3">
    <citation type="submission" date="2018-08" db="UniProtKB">
        <authorList>
            <consortium name="EnsemblPlants"/>
        </authorList>
    </citation>
    <scope>IDENTIFICATION</scope>
    <source>
        <strain evidence="4">cv. Bd21</strain>
    </source>
</reference>
<keyword evidence="5" id="KW-1185">Reference proteome</keyword>
<keyword evidence="2" id="KW-0812">Transmembrane</keyword>
<dbReference type="EnsemblPlants" id="PNT68364">
    <property type="protein sequence ID" value="PNT68364"/>
    <property type="gene ID" value="BRADI_3g39392v3"/>
</dbReference>
<proteinExistence type="predicted"/>
<feature type="region of interest" description="Disordered" evidence="1">
    <location>
        <begin position="47"/>
        <end position="87"/>
    </location>
</feature>
<keyword evidence="2" id="KW-1133">Transmembrane helix</keyword>
<evidence type="ECO:0000256" key="1">
    <source>
        <dbReference type="SAM" id="MobiDB-lite"/>
    </source>
</evidence>
<sequence length="116" mass="12985">MVTGESKNRCLVFGREETPGSRRRWTLRPPPSIRRWIPPHPLDLVTSAEHPPLGPAAAAGSPCCSRLHPSSVDPHRPSRRRRASDRSSHCILSWFVSVSISVRLFGSPEILISFRL</sequence>
<evidence type="ECO:0000313" key="4">
    <source>
        <dbReference type="EnsemblPlants" id="PNT68364"/>
    </source>
</evidence>
<organism evidence="3">
    <name type="scientific">Brachypodium distachyon</name>
    <name type="common">Purple false brome</name>
    <name type="synonym">Trachynia distachya</name>
    <dbReference type="NCBI Taxonomy" id="15368"/>
    <lineage>
        <taxon>Eukaryota</taxon>
        <taxon>Viridiplantae</taxon>
        <taxon>Streptophyta</taxon>
        <taxon>Embryophyta</taxon>
        <taxon>Tracheophyta</taxon>
        <taxon>Spermatophyta</taxon>
        <taxon>Magnoliopsida</taxon>
        <taxon>Liliopsida</taxon>
        <taxon>Poales</taxon>
        <taxon>Poaceae</taxon>
        <taxon>BOP clade</taxon>
        <taxon>Pooideae</taxon>
        <taxon>Stipodae</taxon>
        <taxon>Brachypodieae</taxon>
        <taxon>Brachypodium</taxon>
    </lineage>
</organism>
<dbReference type="Gramene" id="PNT68364">
    <property type="protein sequence ID" value="PNT68364"/>
    <property type="gene ID" value="BRADI_3g39392v3"/>
</dbReference>
<evidence type="ECO:0000313" key="3">
    <source>
        <dbReference type="EMBL" id="PNT68364.1"/>
    </source>
</evidence>
<dbReference type="InParanoid" id="A0A2K2D249"/>
<reference evidence="3" key="2">
    <citation type="submission" date="2017-06" db="EMBL/GenBank/DDBJ databases">
        <title>WGS assembly of Brachypodium distachyon.</title>
        <authorList>
            <consortium name="The International Brachypodium Initiative"/>
            <person name="Lucas S."/>
            <person name="Harmon-Smith M."/>
            <person name="Lail K."/>
            <person name="Tice H."/>
            <person name="Grimwood J."/>
            <person name="Bruce D."/>
            <person name="Barry K."/>
            <person name="Shu S."/>
            <person name="Lindquist E."/>
            <person name="Wang M."/>
            <person name="Pitluck S."/>
            <person name="Vogel J.P."/>
            <person name="Garvin D.F."/>
            <person name="Mockler T.C."/>
            <person name="Schmutz J."/>
            <person name="Rokhsar D."/>
            <person name="Bevan M.W."/>
        </authorList>
    </citation>
    <scope>NUCLEOTIDE SEQUENCE</scope>
    <source>
        <strain evidence="3">Bd21</strain>
    </source>
</reference>
<feature type="transmembrane region" description="Helical" evidence="2">
    <location>
        <begin position="89"/>
        <end position="106"/>
    </location>
</feature>
<gene>
    <name evidence="3" type="ORF">BRADI_3g39392v3</name>
</gene>
<name>A0A2K2D249_BRADI</name>
<accession>A0A2K2D249</accession>
<evidence type="ECO:0000256" key="2">
    <source>
        <dbReference type="SAM" id="Phobius"/>
    </source>
</evidence>
<reference evidence="3 4" key="1">
    <citation type="journal article" date="2010" name="Nature">
        <title>Genome sequencing and analysis of the model grass Brachypodium distachyon.</title>
        <authorList>
            <consortium name="International Brachypodium Initiative"/>
        </authorList>
    </citation>
    <scope>NUCLEOTIDE SEQUENCE [LARGE SCALE GENOMIC DNA]</scope>
    <source>
        <strain evidence="3 4">Bd21</strain>
    </source>
</reference>
<protein>
    <submittedName>
        <fullName evidence="3 4">Uncharacterized protein</fullName>
    </submittedName>
</protein>